<dbReference type="AlphaFoldDB" id="A0A549T1P8"/>
<dbReference type="RefSeq" id="WP_143126884.1">
    <property type="nucleotide sequence ID" value="NZ_VJMG01000062.1"/>
</dbReference>
<feature type="transmembrane region" description="Helical" evidence="6">
    <location>
        <begin position="181"/>
        <end position="202"/>
    </location>
</feature>
<feature type="transmembrane region" description="Helical" evidence="6">
    <location>
        <begin position="322"/>
        <end position="342"/>
    </location>
</feature>
<dbReference type="InterPro" id="IPR011701">
    <property type="entry name" value="MFS"/>
</dbReference>
<feature type="domain" description="Major facilitator superfamily (MFS) profile" evidence="7">
    <location>
        <begin position="53"/>
        <end position="444"/>
    </location>
</feature>
<evidence type="ECO:0000313" key="9">
    <source>
        <dbReference type="Proteomes" id="UP000316801"/>
    </source>
</evidence>
<comment type="subcellular location">
    <subcellularLocation>
        <location evidence="1">Membrane</location>
        <topology evidence="1">Multi-pass membrane protein</topology>
    </subcellularLocation>
</comment>
<dbReference type="InterPro" id="IPR020846">
    <property type="entry name" value="MFS_dom"/>
</dbReference>
<dbReference type="InterPro" id="IPR036259">
    <property type="entry name" value="MFS_trans_sf"/>
</dbReference>
<dbReference type="Proteomes" id="UP000316801">
    <property type="component" value="Unassembled WGS sequence"/>
</dbReference>
<organism evidence="8 9">
    <name type="scientific">Rhizobium straminoryzae</name>
    <dbReference type="NCBI Taxonomy" id="1387186"/>
    <lineage>
        <taxon>Bacteria</taxon>
        <taxon>Pseudomonadati</taxon>
        <taxon>Pseudomonadota</taxon>
        <taxon>Alphaproteobacteria</taxon>
        <taxon>Hyphomicrobiales</taxon>
        <taxon>Rhizobiaceae</taxon>
        <taxon>Rhizobium/Agrobacterium group</taxon>
        <taxon>Rhizobium</taxon>
    </lineage>
</organism>
<feature type="transmembrane region" description="Helical" evidence="6">
    <location>
        <begin position="422"/>
        <end position="442"/>
    </location>
</feature>
<feature type="transmembrane region" description="Helical" evidence="6">
    <location>
        <begin position="54"/>
        <end position="75"/>
    </location>
</feature>
<feature type="transmembrane region" description="Helical" evidence="6">
    <location>
        <begin position="118"/>
        <end position="136"/>
    </location>
</feature>
<evidence type="ECO:0000256" key="2">
    <source>
        <dbReference type="ARBA" id="ARBA00022692"/>
    </source>
</evidence>
<dbReference type="GO" id="GO:0005886">
    <property type="term" value="C:plasma membrane"/>
    <property type="evidence" value="ECO:0007669"/>
    <property type="project" value="TreeGrafter"/>
</dbReference>
<feature type="region of interest" description="Disordered" evidence="5">
    <location>
        <begin position="1"/>
        <end position="36"/>
    </location>
</feature>
<dbReference type="PANTHER" id="PTHR23501:SF154">
    <property type="entry name" value="MULTIDRUG-EFFLUX TRANSPORTER RV1634-RELATED"/>
    <property type="match status" value="1"/>
</dbReference>
<dbReference type="SUPFAM" id="SSF103473">
    <property type="entry name" value="MFS general substrate transporter"/>
    <property type="match status" value="1"/>
</dbReference>
<keyword evidence="2 6" id="KW-0812">Transmembrane</keyword>
<feature type="transmembrane region" description="Helical" evidence="6">
    <location>
        <begin position="81"/>
        <end position="106"/>
    </location>
</feature>
<keyword evidence="4 6" id="KW-0472">Membrane</keyword>
<evidence type="ECO:0000259" key="7">
    <source>
        <dbReference type="PROSITE" id="PS50850"/>
    </source>
</evidence>
<evidence type="ECO:0000256" key="5">
    <source>
        <dbReference type="SAM" id="MobiDB-lite"/>
    </source>
</evidence>
<evidence type="ECO:0000256" key="3">
    <source>
        <dbReference type="ARBA" id="ARBA00022989"/>
    </source>
</evidence>
<name>A0A549T1P8_9HYPH</name>
<feature type="compositionally biased region" description="Low complexity" evidence="5">
    <location>
        <begin position="17"/>
        <end position="30"/>
    </location>
</feature>
<sequence>MDQMSGGAKQMADERTAPSAAADDAPTAVAERPESADTATGWPALLAAPYGLRLMAVSAGIGLHAFNEVAIAPVLPLAMEALGGVTLLPLIYAAFFTLVIAGGLSAAPLRRRFGARRALMLAGLLYCAGILLQVSAPSAPLLLVGRAVQGLADGWIVALCYTLIADLFPSRLVPRVFSTEAVVWAMAAILGPFAGGLVVQHLGWRPAFAVSLPLLALFFLAMPFALPRDGRAKAPLVPHRLLPPRLFGFSSTVGRGSWLLLLMTGGQCVSTVFLAYTLHHRLQLSPVEVGLVLITLSLSWSVTAIPIGGIRTVERRQAILRIGPLSQVLGAALVANGLYFGLLPLVLAGQALNGAAFAMVFGSASQAIIEDADPEHRMTTSALLPSVETGGYVIGASFLGGIGPLFNLPARLAEEPPAPQIFALWGVTMLMAAVSLVAARGVRLKPPGAGP</sequence>
<gene>
    <name evidence="8" type="ORF">FNA46_19510</name>
</gene>
<protein>
    <submittedName>
        <fullName evidence="8">MFS transporter</fullName>
    </submittedName>
</protein>
<feature type="transmembrane region" description="Helical" evidence="6">
    <location>
        <begin position="208"/>
        <end position="226"/>
    </location>
</feature>
<proteinExistence type="predicted"/>
<evidence type="ECO:0000313" key="8">
    <source>
        <dbReference type="EMBL" id="TRL35794.1"/>
    </source>
</evidence>
<reference evidence="8 9" key="1">
    <citation type="submission" date="2019-07" db="EMBL/GenBank/DDBJ databases">
        <title>Ln-dependent methylotrophs.</title>
        <authorList>
            <person name="Tani A."/>
        </authorList>
    </citation>
    <scope>NUCLEOTIDE SEQUENCE [LARGE SCALE GENOMIC DNA]</scope>
    <source>
        <strain evidence="8 9">SM12</strain>
    </source>
</reference>
<dbReference type="PANTHER" id="PTHR23501">
    <property type="entry name" value="MAJOR FACILITATOR SUPERFAMILY"/>
    <property type="match status" value="1"/>
</dbReference>
<feature type="transmembrane region" description="Helical" evidence="6">
    <location>
        <begin position="390"/>
        <end position="410"/>
    </location>
</feature>
<dbReference type="Gene3D" id="1.20.1250.20">
    <property type="entry name" value="MFS general substrate transporter like domains"/>
    <property type="match status" value="1"/>
</dbReference>
<evidence type="ECO:0000256" key="4">
    <source>
        <dbReference type="ARBA" id="ARBA00023136"/>
    </source>
</evidence>
<dbReference type="GO" id="GO:0022857">
    <property type="term" value="F:transmembrane transporter activity"/>
    <property type="evidence" value="ECO:0007669"/>
    <property type="project" value="InterPro"/>
</dbReference>
<accession>A0A549T1P8</accession>
<dbReference type="Pfam" id="PF07690">
    <property type="entry name" value="MFS_1"/>
    <property type="match status" value="1"/>
</dbReference>
<comment type="caution">
    <text evidence="8">The sequence shown here is derived from an EMBL/GenBank/DDBJ whole genome shotgun (WGS) entry which is preliminary data.</text>
</comment>
<evidence type="ECO:0000256" key="6">
    <source>
        <dbReference type="SAM" id="Phobius"/>
    </source>
</evidence>
<dbReference type="EMBL" id="VJMG01000062">
    <property type="protein sequence ID" value="TRL35794.1"/>
    <property type="molecule type" value="Genomic_DNA"/>
</dbReference>
<feature type="transmembrane region" description="Helical" evidence="6">
    <location>
        <begin position="290"/>
        <end position="310"/>
    </location>
</feature>
<keyword evidence="9" id="KW-1185">Reference proteome</keyword>
<evidence type="ECO:0000256" key="1">
    <source>
        <dbReference type="ARBA" id="ARBA00004141"/>
    </source>
</evidence>
<keyword evidence="3 6" id="KW-1133">Transmembrane helix</keyword>
<dbReference type="PROSITE" id="PS50850">
    <property type="entry name" value="MFS"/>
    <property type="match status" value="1"/>
</dbReference>
<feature type="transmembrane region" description="Helical" evidence="6">
    <location>
        <begin position="258"/>
        <end position="278"/>
    </location>
</feature>
<feature type="transmembrane region" description="Helical" evidence="6">
    <location>
        <begin position="148"/>
        <end position="169"/>
    </location>
</feature>